<accession>A0ABW3J3N9</accession>
<keyword evidence="3" id="KW-1185">Reference proteome</keyword>
<dbReference type="RefSeq" id="WP_379757128.1">
    <property type="nucleotide sequence ID" value="NZ_JBHSYB010000026.1"/>
</dbReference>
<dbReference type="InterPro" id="IPR011990">
    <property type="entry name" value="TPR-like_helical_dom_sf"/>
</dbReference>
<dbReference type="SUPFAM" id="SSF48452">
    <property type="entry name" value="TPR-like"/>
    <property type="match status" value="1"/>
</dbReference>
<dbReference type="Proteomes" id="UP001597051">
    <property type="component" value="Unassembled WGS sequence"/>
</dbReference>
<dbReference type="InterPro" id="IPR019734">
    <property type="entry name" value="TPR_rpt"/>
</dbReference>
<dbReference type="EMBL" id="JBHTIZ010000025">
    <property type="protein sequence ID" value="MFD0984745.1"/>
    <property type="molecule type" value="Genomic_DNA"/>
</dbReference>
<proteinExistence type="predicted"/>
<evidence type="ECO:0000256" key="1">
    <source>
        <dbReference type="SAM" id="SignalP"/>
    </source>
</evidence>
<comment type="caution">
    <text evidence="2">The sequence shown here is derived from an EMBL/GenBank/DDBJ whole genome shotgun (WGS) entry which is preliminary data.</text>
</comment>
<protein>
    <submittedName>
        <fullName evidence="2">Tetratricopeptide repeat protein</fullName>
    </submittedName>
</protein>
<dbReference type="Gene3D" id="1.25.40.10">
    <property type="entry name" value="Tetratricopeptide repeat domain"/>
    <property type="match status" value="1"/>
</dbReference>
<feature type="signal peptide" evidence="1">
    <location>
        <begin position="1"/>
        <end position="20"/>
    </location>
</feature>
<reference evidence="3" key="1">
    <citation type="journal article" date="2019" name="Int. J. Syst. Evol. Microbiol.">
        <title>The Global Catalogue of Microorganisms (GCM) 10K type strain sequencing project: providing services to taxonomists for standard genome sequencing and annotation.</title>
        <authorList>
            <consortium name="The Broad Institute Genomics Platform"/>
            <consortium name="The Broad Institute Genome Sequencing Center for Infectious Disease"/>
            <person name="Wu L."/>
            <person name="Ma J."/>
        </authorList>
    </citation>
    <scope>NUCLEOTIDE SEQUENCE [LARGE SCALE GENOMIC DNA]</scope>
    <source>
        <strain evidence="3">CECT 7649</strain>
    </source>
</reference>
<organism evidence="2 3">
    <name type="scientific">Flavobacterium myungsuense</name>
    <dbReference type="NCBI Taxonomy" id="651823"/>
    <lineage>
        <taxon>Bacteria</taxon>
        <taxon>Pseudomonadati</taxon>
        <taxon>Bacteroidota</taxon>
        <taxon>Flavobacteriia</taxon>
        <taxon>Flavobacteriales</taxon>
        <taxon>Flavobacteriaceae</taxon>
        <taxon>Flavobacterium</taxon>
    </lineage>
</organism>
<name>A0ABW3J3N9_9FLAO</name>
<keyword evidence="1" id="KW-0732">Signal</keyword>
<dbReference type="SMART" id="SM00028">
    <property type="entry name" value="TPR"/>
    <property type="match status" value="2"/>
</dbReference>
<gene>
    <name evidence="2" type="ORF">ACFQ0S_09695</name>
</gene>
<sequence length="398" mass="45506">MRNKLLIFIFSIFIHFQSFAQQDGYWDKERATTKEEVLSARKRIVINTEDLPIGTTEVVFRITLLDENQQMANSLVSVLKAIPDPTGISQGSAGAILLLSKISGDDTCKYAVFSDEKFKTSYLENATITNACYVQEKPINKDAKRLSISSSACLKSKSLWFGFENKNWIMNQKIVLEVVPWVDNKLSRGWTVENRKSILSLCKSTDLAKKIKDSDDYCVCILEKLQKQYRHQEYQSLLAVEKTKVIKDIGKSCFKETGSSDLIYTSIRNQSDEFIKKGKYGEAIDKLLTIIESKNATAVDYNSIGNCYLTTKQYGKAIKFLKEGERFDNTELLIKLNLAHAYLLNDNYSQAKSIYKKYQSQNVTDSLSWSQKIKLDFENFKKLGISNEDFDRVLKLVE</sequence>
<evidence type="ECO:0000313" key="3">
    <source>
        <dbReference type="Proteomes" id="UP001597051"/>
    </source>
</evidence>
<evidence type="ECO:0000313" key="2">
    <source>
        <dbReference type="EMBL" id="MFD0984745.1"/>
    </source>
</evidence>
<feature type="chain" id="PRO_5046361285" evidence="1">
    <location>
        <begin position="21"/>
        <end position="398"/>
    </location>
</feature>